<dbReference type="EMBL" id="CP014945">
    <property type="protein sequence ID" value="AMT97994.1"/>
    <property type="molecule type" value="Genomic_DNA"/>
</dbReference>
<dbReference type="GeneID" id="33060481"/>
<dbReference type="Pfam" id="PF05137">
    <property type="entry name" value="PilN"/>
    <property type="match status" value="1"/>
</dbReference>
<dbReference type="PANTHER" id="PTHR40278:SF2">
    <property type="entry name" value="TYPE IV PILUS INNER MEMBRANE COMPONENT PILN"/>
    <property type="match status" value="1"/>
</dbReference>
<accession>A0ABN4N670</accession>
<dbReference type="Proteomes" id="UP000076104">
    <property type="component" value="Chromosome"/>
</dbReference>
<keyword evidence="3" id="KW-0472">Membrane</keyword>
<keyword evidence="3" id="KW-0812">Transmembrane</keyword>
<gene>
    <name evidence="4" type="ORF">A3K91_2421</name>
</gene>
<sequence length="223" mass="24756">MARINLLPWRQEERERRNKEFITLVVAITLLTLLAAFATWSYFNNELDEQLDANALVEQENARLDAVLTEIDGLEQRREDIISRMQVIQDLQGRRPVPVRLWDDLARAVPPALYLTNLKREGDVLTLTGLADNPNIVSSLIRNLDNSKWMGNSAVSNIQQNISAYETPPALNAPVTTGDGEQPRPVYPEDSYVQFVVTTKVQSESAVPAEADANTNAGLGGAS</sequence>
<keyword evidence="5" id="KW-1185">Reference proteome</keyword>
<feature type="transmembrane region" description="Helical" evidence="3">
    <location>
        <begin position="21"/>
        <end position="43"/>
    </location>
</feature>
<reference evidence="4 5" key="1">
    <citation type="submission" date="2016-03" db="EMBL/GenBank/DDBJ databases">
        <title>Genome sequencing of Psychrobacter alimentarius PAMC 27889.</title>
        <authorList>
            <person name="Lee J."/>
            <person name="Kim O.-S."/>
        </authorList>
    </citation>
    <scope>NUCLEOTIDE SEQUENCE [LARGE SCALE GENOMIC DNA]</scope>
    <source>
        <strain evidence="4 5">PAMC 27889</strain>
    </source>
</reference>
<evidence type="ECO:0000313" key="5">
    <source>
        <dbReference type="Proteomes" id="UP000076104"/>
    </source>
</evidence>
<evidence type="ECO:0000256" key="1">
    <source>
        <dbReference type="SAM" id="Coils"/>
    </source>
</evidence>
<proteinExistence type="predicted"/>
<keyword evidence="3" id="KW-1133">Transmembrane helix</keyword>
<dbReference type="PANTHER" id="PTHR40278">
    <property type="entry name" value="DNA UTILIZATION PROTEIN HOFN"/>
    <property type="match status" value="1"/>
</dbReference>
<feature type="region of interest" description="Disordered" evidence="2">
    <location>
        <begin position="204"/>
        <end position="223"/>
    </location>
</feature>
<dbReference type="InterPro" id="IPR052534">
    <property type="entry name" value="Extracell_DNA_Util/SecSys_Comp"/>
</dbReference>
<evidence type="ECO:0000313" key="4">
    <source>
        <dbReference type="EMBL" id="AMT97994.1"/>
    </source>
</evidence>
<evidence type="ECO:0000256" key="3">
    <source>
        <dbReference type="SAM" id="Phobius"/>
    </source>
</evidence>
<dbReference type="InterPro" id="IPR007813">
    <property type="entry name" value="PilN"/>
</dbReference>
<feature type="coiled-coil region" evidence="1">
    <location>
        <begin position="57"/>
        <end position="84"/>
    </location>
</feature>
<dbReference type="RefSeq" id="WP_062845500.1">
    <property type="nucleotide sequence ID" value="NZ_CP014945.1"/>
</dbReference>
<evidence type="ECO:0000256" key="2">
    <source>
        <dbReference type="SAM" id="MobiDB-lite"/>
    </source>
</evidence>
<keyword evidence="1" id="KW-0175">Coiled coil</keyword>
<protein>
    <submittedName>
        <fullName evidence="4">Type IV pilus biogenesis protein PilN</fullName>
    </submittedName>
</protein>
<name>A0ABN4N670_9GAMM</name>
<organism evidence="4 5">
    <name type="scientific">Psychrobacter alimentarius</name>
    <dbReference type="NCBI Taxonomy" id="261164"/>
    <lineage>
        <taxon>Bacteria</taxon>
        <taxon>Pseudomonadati</taxon>
        <taxon>Pseudomonadota</taxon>
        <taxon>Gammaproteobacteria</taxon>
        <taxon>Moraxellales</taxon>
        <taxon>Moraxellaceae</taxon>
        <taxon>Psychrobacter</taxon>
    </lineage>
</organism>